<dbReference type="eggNOG" id="KOG3038">
    <property type="taxonomic scope" value="Eukaryota"/>
</dbReference>
<name>A0A0W0F3I3_MONRR</name>
<protein>
    <recommendedName>
        <fullName evidence="6">SGF29 C-terminal domain-containing protein</fullName>
    </recommendedName>
</protein>
<comment type="caution">
    <text evidence="7">The sequence shown here is derived from an EMBL/GenBank/DDBJ whole genome shotgun (WGS) entry which is preliminary data.</text>
</comment>
<evidence type="ECO:0000256" key="2">
    <source>
        <dbReference type="ARBA" id="ARBA00023015"/>
    </source>
</evidence>
<dbReference type="PROSITE" id="PS51518">
    <property type="entry name" value="SGF29_C"/>
    <property type="match status" value="1"/>
</dbReference>
<evidence type="ECO:0000313" key="8">
    <source>
        <dbReference type="Proteomes" id="UP000054988"/>
    </source>
</evidence>
<evidence type="ECO:0000256" key="1">
    <source>
        <dbReference type="ARBA" id="ARBA00004123"/>
    </source>
</evidence>
<evidence type="ECO:0000256" key="5">
    <source>
        <dbReference type="SAM" id="MobiDB-lite"/>
    </source>
</evidence>
<dbReference type="CDD" id="cd20393">
    <property type="entry name" value="Tudor_SGF29_rpt1"/>
    <property type="match status" value="1"/>
</dbReference>
<dbReference type="PANTHER" id="PTHR21539:SF0">
    <property type="entry name" value="SAGA-ASSOCIATED FACTOR 29"/>
    <property type="match status" value="1"/>
</dbReference>
<organism evidence="7 8">
    <name type="scientific">Moniliophthora roreri</name>
    <name type="common">Frosty pod rot fungus</name>
    <name type="synonym">Monilia roreri</name>
    <dbReference type="NCBI Taxonomy" id="221103"/>
    <lineage>
        <taxon>Eukaryota</taxon>
        <taxon>Fungi</taxon>
        <taxon>Dikarya</taxon>
        <taxon>Basidiomycota</taxon>
        <taxon>Agaricomycotina</taxon>
        <taxon>Agaricomycetes</taxon>
        <taxon>Agaricomycetidae</taxon>
        <taxon>Agaricales</taxon>
        <taxon>Marasmiineae</taxon>
        <taxon>Marasmiaceae</taxon>
        <taxon>Moniliophthora</taxon>
    </lineage>
</organism>
<dbReference type="InterPro" id="IPR047288">
    <property type="entry name" value="Tudor_SGF29_rpt1"/>
</dbReference>
<dbReference type="Proteomes" id="UP000054988">
    <property type="component" value="Unassembled WGS sequence"/>
</dbReference>
<dbReference type="PANTHER" id="PTHR21539">
    <property type="entry name" value="SAGA-ASSOCIATED FACTOR 29"/>
    <property type="match status" value="1"/>
</dbReference>
<evidence type="ECO:0000259" key="6">
    <source>
        <dbReference type="PROSITE" id="PS51518"/>
    </source>
</evidence>
<keyword evidence="3" id="KW-0804">Transcription</keyword>
<accession>A0A0W0F3I3</accession>
<dbReference type="AlphaFoldDB" id="A0A0W0F3I3"/>
<dbReference type="EMBL" id="LATX01002359">
    <property type="protein sequence ID" value="KTB30893.1"/>
    <property type="molecule type" value="Genomic_DNA"/>
</dbReference>
<evidence type="ECO:0000313" key="7">
    <source>
        <dbReference type="EMBL" id="KTB30893.1"/>
    </source>
</evidence>
<gene>
    <name evidence="7" type="ORF">WG66_16515</name>
</gene>
<dbReference type="InterPro" id="IPR010750">
    <property type="entry name" value="SGF29_tudor-like_dom"/>
</dbReference>
<evidence type="ECO:0000256" key="3">
    <source>
        <dbReference type="ARBA" id="ARBA00023163"/>
    </source>
</evidence>
<dbReference type="InterPro" id="IPR047287">
    <property type="entry name" value="Tudor_SGF29_rpt2"/>
</dbReference>
<reference evidence="7 8" key="1">
    <citation type="submission" date="2015-12" db="EMBL/GenBank/DDBJ databases">
        <title>Draft genome sequence of Moniliophthora roreri, the causal agent of frosty pod rot of cacao.</title>
        <authorList>
            <person name="Aime M.C."/>
            <person name="Diaz-Valderrama J.R."/>
            <person name="Kijpornyongpan T."/>
            <person name="Phillips-Mora W."/>
        </authorList>
    </citation>
    <scope>NUCLEOTIDE SEQUENCE [LARGE SCALE GENOMIC DNA]</scope>
    <source>
        <strain evidence="7 8">MCA 2952</strain>
    </source>
</reference>
<dbReference type="Pfam" id="PF07039">
    <property type="entry name" value="SGF29_Tudor"/>
    <property type="match status" value="1"/>
</dbReference>
<keyword evidence="2" id="KW-0805">Transcription regulation</keyword>
<keyword evidence="4" id="KW-0539">Nucleus</keyword>
<proteinExistence type="predicted"/>
<comment type="subcellular location">
    <subcellularLocation>
        <location evidence="1">Nucleus</location>
    </subcellularLocation>
</comment>
<sequence length="330" mass="36206">MNRRQGAPSRGPPSSEEIECWSHAASSLSALSDIYAKSATQDNIGRVNRLISAWPPDDVVPAEGFDSLKTTYKKLTLALNEIQDISRDEIQAIDGAMERLDVLIALRKATESSSLDKRNKRPRASSPASTPTPTSQQSASNRGVSITLPARASPLPSFNKEPKARREALAKQLPLKEGRKVAFHPPPNKNAGVAESDDNWILAVVTKCIHADKNRYEVHDPEPQENGEPGLHYNTTLRNIIPLPDPNAPPGSASSLSAYREFPAGSTVMALYPDTSVFYRAEVVATPQDLQPSGRGNNSMYMPTYKVKFEDDDNQEHLVSAQWVVEWPGN</sequence>
<dbReference type="GO" id="GO:0005634">
    <property type="term" value="C:nucleus"/>
    <property type="evidence" value="ECO:0007669"/>
    <property type="project" value="UniProtKB-SubCell"/>
</dbReference>
<feature type="region of interest" description="Disordered" evidence="5">
    <location>
        <begin position="111"/>
        <end position="144"/>
    </location>
</feature>
<dbReference type="Gene3D" id="2.30.30.140">
    <property type="match status" value="2"/>
</dbReference>
<evidence type="ECO:0000256" key="4">
    <source>
        <dbReference type="ARBA" id="ARBA00023242"/>
    </source>
</evidence>
<feature type="compositionally biased region" description="Low complexity" evidence="5">
    <location>
        <begin position="124"/>
        <end position="140"/>
    </location>
</feature>
<dbReference type="CDD" id="cd20394">
    <property type="entry name" value="Tudor_SGF29_rpt2"/>
    <property type="match status" value="1"/>
</dbReference>
<dbReference type="InterPro" id="IPR037802">
    <property type="entry name" value="SGF29"/>
</dbReference>
<dbReference type="GO" id="GO:0000124">
    <property type="term" value="C:SAGA complex"/>
    <property type="evidence" value="ECO:0007669"/>
    <property type="project" value="InterPro"/>
</dbReference>
<feature type="domain" description="SGF29 C-terminal" evidence="6">
    <location>
        <begin position="171"/>
        <end position="330"/>
    </location>
</feature>